<dbReference type="InterPro" id="IPR023614">
    <property type="entry name" value="Porin_dom_sf"/>
</dbReference>
<protein>
    <recommendedName>
        <fullName evidence="5">Porin</fullName>
    </recommendedName>
</protein>
<dbReference type="SUPFAM" id="SSF56935">
    <property type="entry name" value="Porins"/>
    <property type="match status" value="1"/>
</dbReference>
<gene>
    <name evidence="3" type="ORF">AUC71_11575</name>
</gene>
<organism evidence="3 4">
    <name type="scientific">Methyloceanibacter marginalis</name>
    <dbReference type="NCBI Taxonomy" id="1774971"/>
    <lineage>
        <taxon>Bacteria</taxon>
        <taxon>Pseudomonadati</taxon>
        <taxon>Pseudomonadota</taxon>
        <taxon>Alphaproteobacteria</taxon>
        <taxon>Hyphomicrobiales</taxon>
        <taxon>Hyphomicrobiaceae</taxon>
        <taxon>Methyloceanibacter</taxon>
    </lineage>
</organism>
<evidence type="ECO:0000313" key="4">
    <source>
        <dbReference type="Proteomes" id="UP000095042"/>
    </source>
</evidence>
<reference evidence="3 4" key="1">
    <citation type="journal article" date="2016" name="Environ. Microbiol.">
        <title>New Methyloceanibacter diversity from North Sea sediments includes methanotroph containing solely the soluble methane monooxygenase.</title>
        <authorList>
            <person name="Vekeman B."/>
            <person name="Kerckhof F.M."/>
            <person name="Cremers G."/>
            <person name="de Vos P."/>
            <person name="Vandamme P."/>
            <person name="Boon N."/>
            <person name="Op den Camp H.J."/>
            <person name="Heylen K."/>
        </authorList>
    </citation>
    <scope>NUCLEOTIDE SEQUENCE [LARGE SCALE GENOMIC DNA]</scope>
    <source>
        <strain evidence="3 4">R-67177</strain>
    </source>
</reference>
<evidence type="ECO:0000256" key="1">
    <source>
        <dbReference type="SAM" id="MobiDB-lite"/>
    </source>
</evidence>
<accession>A0A1E3WC44</accession>
<feature type="chain" id="PRO_5009139228" description="Porin" evidence="2">
    <location>
        <begin position="21"/>
        <end position="466"/>
    </location>
</feature>
<evidence type="ECO:0000256" key="2">
    <source>
        <dbReference type="SAM" id="SignalP"/>
    </source>
</evidence>
<evidence type="ECO:0008006" key="5">
    <source>
        <dbReference type="Google" id="ProtNLM"/>
    </source>
</evidence>
<feature type="region of interest" description="Disordered" evidence="1">
    <location>
        <begin position="39"/>
        <end position="64"/>
    </location>
</feature>
<dbReference type="EMBL" id="LPWD01000170">
    <property type="protein sequence ID" value="ODS03092.1"/>
    <property type="molecule type" value="Genomic_DNA"/>
</dbReference>
<keyword evidence="2" id="KW-0732">Signal</keyword>
<proteinExistence type="predicted"/>
<dbReference type="Pfam" id="PF07396">
    <property type="entry name" value="Porin_O_P"/>
    <property type="match status" value="1"/>
</dbReference>
<dbReference type="RefSeq" id="WP_069623704.1">
    <property type="nucleotide sequence ID" value="NZ_LPWD01000170.1"/>
</dbReference>
<dbReference type="AlphaFoldDB" id="A0A1E3WC44"/>
<dbReference type="OrthoDB" id="7217987at2"/>
<keyword evidence="4" id="KW-1185">Reference proteome</keyword>
<dbReference type="Gene3D" id="2.40.160.10">
    <property type="entry name" value="Porin"/>
    <property type="match status" value="1"/>
</dbReference>
<sequence>MLAGASAFGLLVSGSPAAKAASMEELQAQMRAMQAQMQELQRQVNQAKSEAASAKASSGSGGSDLDLKVKWKGAPELSSSDGKFKFKVRGRLMGDFNSIDQDEAITGEPNVNGVELRRARLGVEGVVYYDWKYKFEVDFAGDASEVKDAYIAYANWADWEKSEILIGQFKTANSLEDMTSSRFITFMERSAFIEAFGIDRQIGTGVWAGDEHWSFQTGYFGGNTSNQETWFDSESTFSVRGTVAPINNDTTVVHLGANYRHRDAGTSDETGFAELFRYRARAADLHLADRFVQTPFIGENDDMFVLEGAAVYKRFSVQGEYAQLETNVAPGIAPGVKPTYNGWYIEGSVFLTDDMRNYEADEGAFGRVKPKNPVYGGSGGWGAWQLAGKYDVIDLSDGAAAINASGAPNAVMCEECGEQKTWLIGLNWWLTDYTALKFNVTQSEIEGGVNDGADITGFGMRAQIDW</sequence>
<dbReference type="Proteomes" id="UP000095042">
    <property type="component" value="Unassembled WGS sequence"/>
</dbReference>
<comment type="caution">
    <text evidence="3">The sequence shown here is derived from an EMBL/GenBank/DDBJ whole genome shotgun (WGS) entry which is preliminary data.</text>
</comment>
<name>A0A1E3WC44_9HYPH</name>
<feature type="compositionally biased region" description="Low complexity" evidence="1">
    <location>
        <begin position="39"/>
        <end position="58"/>
    </location>
</feature>
<dbReference type="InterPro" id="IPR010870">
    <property type="entry name" value="Porin_O/P"/>
</dbReference>
<evidence type="ECO:0000313" key="3">
    <source>
        <dbReference type="EMBL" id="ODS03092.1"/>
    </source>
</evidence>
<feature type="signal peptide" evidence="2">
    <location>
        <begin position="1"/>
        <end position="20"/>
    </location>
</feature>